<reference evidence="2" key="2">
    <citation type="journal article" date="2023" name="Science">
        <title>Genomic signatures of disease resistance in endangered staghorn corals.</title>
        <authorList>
            <person name="Vollmer S.V."/>
            <person name="Selwyn J.D."/>
            <person name="Despard B.A."/>
            <person name="Roesel C.L."/>
        </authorList>
    </citation>
    <scope>NUCLEOTIDE SEQUENCE</scope>
    <source>
        <strain evidence="2">K2</strain>
    </source>
</reference>
<dbReference type="Proteomes" id="UP001249851">
    <property type="component" value="Unassembled WGS sequence"/>
</dbReference>
<evidence type="ECO:0000313" key="3">
    <source>
        <dbReference type="Proteomes" id="UP001249851"/>
    </source>
</evidence>
<keyword evidence="3" id="KW-1185">Reference proteome</keyword>
<proteinExistence type="predicted"/>
<reference evidence="2" key="1">
    <citation type="journal article" date="2023" name="G3 (Bethesda)">
        <title>Whole genome assembly and annotation of the endangered Caribbean coral Acropora cervicornis.</title>
        <authorList>
            <person name="Selwyn J.D."/>
            <person name="Vollmer S.V."/>
        </authorList>
    </citation>
    <scope>NUCLEOTIDE SEQUENCE</scope>
    <source>
        <strain evidence="2">K2</strain>
    </source>
</reference>
<feature type="compositionally biased region" description="Basic and acidic residues" evidence="1">
    <location>
        <begin position="63"/>
        <end position="74"/>
    </location>
</feature>
<name>A0AAD9QCL4_ACRCE</name>
<sequence>MACAECFVIPDDAVDRRKLGLHFLLEQNSFIYIFNFQNPNGIKRDLSQLQGCWKRLTLQSKKEHDLHCREERKTGGGKAPASPSDASKEVVNVLPACVNPLKQEFDDDAGEELDLRRDKDEREVIKCEL</sequence>
<comment type="caution">
    <text evidence="2">The sequence shown here is derived from an EMBL/GenBank/DDBJ whole genome shotgun (WGS) entry which is preliminary data.</text>
</comment>
<evidence type="ECO:0000313" key="2">
    <source>
        <dbReference type="EMBL" id="KAK2558750.1"/>
    </source>
</evidence>
<feature type="region of interest" description="Disordered" evidence="1">
    <location>
        <begin position="63"/>
        <end position="87"/>
    </location>
</feature>
<accession>A0AAD9QCL4</accession>
<protein>
    <submittedName>
        <fullName evidence="2">Uncharacterized protein</fullName>
    </submittedName>
</protein>
<dbReference type="EMBL" id="JARQWQ010000043">
    <property type="protein sequence ID" value="KAK2558750.1"/>
    <property type="molecule type" value="Genomic_DNA"/>
</dbReference>
<evidence type="ECO:0000256" key="1">
    <source>
        <dbReference type="SAM" id="MobiDB-lite"/>
    </source>
</evidence>
<organism evidence="2 3">
    <name type="scientific">Acropora cervicornis</name>
    <name type="common">Staghorn coral</name>
    <dbReference type="NCBI Taxonomy" id="6130"/>
    <lineage>
        <taxon>Eukaryota</taxon>
        <taxon>Metazoa</taxon>
        <taxon>Cnidaria</taxon>
        <taxon>Anthozoa</taxon>
        <taxon>Hexacorallia</taxon>
        <taxon>Scleractinia</taxon>
        <taxon>Astrocoeniina</taxon>
        <taxon>Acroporidae</taxon>
        <taxon>Acropora</taxon>
    </lineage>
</organism>
<dbReference type="AlphaFoldDB" id="A0AAD9QCL4"/>
<gene>
    <name evidence="2" type="ORF">P5673_018959</name>
</gene>